<evidence type="ECO:0000313" key="3">
    <source>
        <dbReference type="Proteomes" id="UP000002872"/>
    </source>
</evidence>
<name>I3EKD5_NEMP3</name>
<gene>
    <name evidence="2" type="ORF">NEQG_00452</name>
</gene>
<evidence type="ECO:0000313" key="2">
    <source>
        <dbReference type="EMBL" id="EIJ89682.1"/>
    </source>
</evidence>
<dbReference type="OMA" id="NIRTKNC"/>
<sequence>MTERDNERSTQSSNLSILRFIKKVGKKAIKIPKSTYKKVKKGVKYIAKKTISVFKKSKKTRKPENSDGSPESNGSGNEMSLEKHGSSKKSLSRGPLKNTRRIHPSHAMQSKHVIVDIINDACCYINAIEKIVRNNLTHSIDSRTPLAILEYMRENNLEISTAVEAIEQKHIDRILKEKDSPSETVSRRMPTNIRTKNCILEELQPTIYLKYLFAHSPVLRKSYTGLYNTLQYALTVRAPRTTHVVNDVFLYLEVVKQVKLHIIEKVSKLKRASCNFVLYSCKTTSSYIE</sequence>
<feature type="compositionally biased region" description="Polar residues" evidence="1">
    <location>
        <begin position="66"/>
        <end position="78"/>
    </location>
</feature>
<reference evidence="2" key="1">
    <citation type="submission" date="2011-01" db="EMBL/GenBank/DDBJ databases">
        <title>The Genome Sequence of Nematocida parisii strain ERTm3.</title>
        <authorList>
            <consortium name="The Broad Institute Genome Sequencing Platform"/>
            <consortium name="The Broad Institute Genome Sequencing Center for Infectious Disease"/>
            <person name="Cuomo C."/>
            <person name="Troemel E."/>
            <person name="Young S.K."/>
            <person name="Zeng Q."/>
            <person name="Gargeya S."/>
            <person name="Fitzgerald M."/>
            <person name="Haas B."/>
            <person name="Abouelleil A."/>
            <person name="Alvarado L."/>
            <person name="Arachchi H.M."/>
            <person name="Berlin A."/>
            <person name="Chapman S.B."/>
            <person name="Gearin G."/>
            <person name="Goldberg J."/>
            <person name="Griggs A."/>
            <person name="Gujja S."/>
            <person name="Hansen M."/>
            <person name="Heiman D."/>
            <person name="Howarth C."/>
            <person name="Larimer J."/>
            <person name="Lui A."/>
            <person name="MacDonald P.J.P."/>
            <person name="McCowen C."/>
            <person name="Montmayeur A."/>
            <person name="Murphy C."/>
            <person name="Neiman D."/>
            <person name="Pearson M."/>
            <person name="Priest M."/>
            <person name="Roberts A."/>
            <person name="Saif S."/>
            <person name="Shea T."/>
            <person name="Sisk P."/>
            <person name="Stolte C."/>
            <person name="Sykes S."/>
            <person name="Wortman J."/>
            <person name="Nusbaum C."/>
            <person name="Birren B."/>
        </authorList>
    </citation>
    <scope>NUCLEOTIDE SEQUENCE</scope>
    <source>
        <strain evidence="2">ERTm3</strain>
    </source>
</reference>
<proteinExistence type="predicted"/>
<dbReference type="InParanoid" id="I3EKD5"/>
<accession>I3EKD5</accession>
<dbReference type="EMBL" id="GL870876">
    <property type="protein sequence ID" value="EIJ89682.1"/>
    <property type="molecule type" value="Genomic_DNA"/>
</dbReference>
<dbReference type="VEuPathDB" id="MicrosporidiaDB:NEQG_00452"/>
<dbReference type="Proteomes" id="UP000002872">
    <property type="component" value="Unassembled WGS sequence"/>
</dbReference>
<evidence type="ECO:0000256" key="1">
    <source>
        <dbReference type="SAM" id="MobiDB-lite"/>
    </source>
</evidence>
<keyword evidence="3" id="KW-1185">Reference proteome</keyword>
<organism evidence="2 3">
    <name type="scientific">Nematocida parisii (strain ERTm3)</name>
    <name type="common">Nematode killer fungus</name>
    <dbReference type="NCBI Taxonomy" id="935791"/>
    <lineage>
        <taxon>Eukaryota</taxon>
        <taxon>Fungi</taxon>
        <taxon>Fungi incertae sedis</taxon>
        <taxon>Microsporidia</taxon>
        <taxon>Nematocida</taxon>
    </lineage>
</organism>
<dbReference type="HOGENOM" id="CLU_963426_0_0_1"/>
<protein>
    <submittedName>
        <fullName evidence="2">Uncharacterized protein</fullName>
    </submittedName>
</protein>
<feature type="region of interest" description="Disordered" evidence="1">
    <location>
        <begin position="54"/>
        <end position="105"/>
    </location>
</feature>
<dbReference type="AlphaFoldDB" id="I3EKD5"/>
<dbReference type="OrthoDB" id="2194675at2759"/>